<name>A0A1H7H0N1_9RHOB</name>
<evidence type="ECO:0000313" key="2">
    <source>
        <dbReference type="EMBL" id="SEK43864.1"/>
    </source>
</evidence>
<keyword evidence="3" id="KW-1185">Reference proteome</keyword>
<sequence length="202" mass="21288">MPNTAGKPAVPLTRAAAASPASNAEKAHALIAMLGTGGTNATSIAPERLRDWARDLVETVEGRAGMAQTPAPSPAAPKTTRVFTKPAPRLRPDPVAPTADASEPARRPTVGPRLTLTAPEPYRPDRRADTPLQSTTLAPDSVHRLIAETFDTASMAREHPAVIAMSLMGKPSLEQASDLRALPGGQVRAVHRALRQLEQGAR</sequence>
<protein>
    <submittedName>
        <fullName evidence="2">Uncharacterized protein</fullName>
    </submittedName>
</protein>
<evidence type="ECO:0000313" key="3">
    <source>
        <dbReference type="Proteomes" id="UP000199283"/>
    </source>
</evidence>
<organism evidence="2 3">
    <name type="scientific">Jannaschia helgolandensis</name>
    <dbReference type="NCBI Taxonomy" id="188906"/>
    <lineage>
        <taxon>Bacteria</taxon>
        <taxon>Pseudomonadati</taxon>
        <taxon>Pseudomonadota</taxon>
        <taxon>Alphaproteobacteria</taxon>
        <taxon>Rhodobacterales</taxon>
        <taxon>Roseobacteraceae</taxon>
        <taxon>Jannaschia</taxon>
    </lineage>
</organism>
<dbReference type="AlphaFoldDB" id="A0A1H7H0N1"/>
<reference evidence="2 3" key="1">
    <citation type="submission" date="2016-10" db="EMBL/GenBank/DDBJ databases">
        <authorList>
            <person name="de Groot N.N."/>
        </authorList>
    </citation>
    <scope>NUCLEOTIDE SEQUENCE [LARGE SCALE GENOMIC DNA]</scope>
    <source>
        <strain evidence="2 3">DSM 14858</strain>
    </source>
</reference>
<feature type="region of interest" description="Disordered" evidence="1">
    <location>
        <begin position="63"/>
        <end position="133"/>
    </location>
</feature>
<dbReference type="EMBL" id="FNZQ01000001">
    <property type="protein sequence ID" value="SEK43864.1"/>
    <property type="molecule type" value="Genomic_DNA"/>
</dbReference>
<dbReference type="Proteomes" id="UP000199283">
    <property type="component" value="Unassembled WGS sequence"/>
</dbReference>
<dbReference type="RefSeq" id="WP_092759575.1">
    <property type="nucleotide sequence ID" value="NZ_FNZQ01000001.1"/>
</dbReference>
<proteinExistence type="predicted"/>
<evidence type="ECO:0000256" key="1">
    <source>
        <dbReference type="SAM" id="MobiDB-lite"/>
    </source>
</evidence>
<dbReference type="OrthoDB" id="7658847at2"/>
<accession>A0A1H7H0N1</accession>
<dbReference type="STRING" id="188906.SAMN04488526_0575"/>
<gene>
    <name evidence="2" type="ORF">SAMN04488526_0575</name>
</gene>